<reference evidence="3" key="2">
    <citation type="submission" date="2016-07" db="EMBL/GenBank/DDBJ databases">
        <authorList>
            <person name="Wan K."/>
            <person name="Booth B."/>
            <person name="Spirohn K."/>
            <person name="Hao T."/>
            <person name="Hu Y."/>
            <person name="Calderwood M."/>
            <person name="Hill D."/>
            <person name="Mohr S."/>
            <person name="Vidal M."/>
            <person name="Celniker S."/>
            <person name="Perrimon N."/>
        </authorList>
    </citation>
    <scope>NUCLEOTIDE SEQUENCE</scope>
    <source>
        <strain evidence="3">10N.222.48.A2</strain>
    </source>
</reference>
<evidence type="ECO:0000256" key="2">
    <source>
        <dbReference type="RuleBase" id="RU363072"/>
    </source>
</evidence>
<dbReference type="EMBL" id="MDBP01000032">
    <property type="protein sequence ID" value="PMP16625.1"/>
    <property type="molecule type" value="Genomic_DNA"/>
</dbReference>
<dbReference type="Proteomes" id="UP000308018">
    <property type="component" value="Unassembled WGS sequence"/>
</dbReference>
<dbReference type="RefSeq" id="WP_102257615.1">
    <property type="nucleotide sequence ID" value="NZ_MDBP01000032.1"/>
</dbReference>
<evidence type="ECO:0000313" key="6">
    <source>
        <dbReference type="Proteomes" id="UP000308018"/>
    </source>
</evidence>
<dbReference type="Gene3D" id="2.40.160.180">
    <property type="entry name" value="Carbohydrate-selective porin OprB"/>
    <property type="match status" value="1"/>
</dbReference>
<protein>
    <submittedName>
        <fullName evidence="4">Carbohydrate porin</fullName>
    </submittedName>
</protein>
<feature type="signal peptide" evidence="2">
    <location>
        <begin position="1"/>
        <end position="21"/>
    </location>
</feature>
<dbReference type="Proteomes" id="UP000235579">
    <property type="component" value="Unassembled WGS sequence"/>
</dbReference>
<evidence type="ECO:0000313" key="3">
    <source>
        <dbReference type="EMBL" id="PMP16625.1"/>
    </source>
</evidence>
<dbReference type="GO" id="GO:0015288">
    <property type="term" value="F:porin activity"/>
    <property type="evidence" value="ECO:0007669"/>
    <property type="project" value="InterPro"/>
</dbReference>
<reference evidence="5" key="1">
    <citation type="submission" date="2016-07" db="EMBL/GenBank/DDBJ databases">
        <title>Nontailed viruses are major unrecognized killers of bacteria in the ocean.</title>
        <authorList>
            <person name="Kauffman K."/>
            <person name="Hussain F."/>
            <person name="Yang J."/>
            <person name="Arevalo P."/>
            <person name="Brown J."/>
            <person name="Cutler M."/>
            <person name="Kelly L."/>
            <person name="Polz M.F."/>
        </authorList>
    </citation>
    <scope>NUCLEOTIDE SEQUENCE [LARGE SCALE GENOMIC DNA]</scope>
    <source>
        <strain evidence="5">10N.222.48.A2</strain>
    </source>
</reference>
<reference evidence="3" key="3">
    <citation type="journal article" date="2018" name="Nature">
        <title>A major lineage of non-tailed dsDNA viruses as unrecognized killers of marine bacteria.</title>
        <authorList>
            <person name="Kauffman K.M."/>
            <person name="Hussain F.A."/>
            <person name="Yang J."/>
            <person name="Arevalo P."/>
            <person name="Brown J.M."/>
            <person name="Chang W.K."/>
            <person name="VanInsberghe D."/>
            <person name="Elsherbini J."/>
            <person name="Sharma R.S."/>
            <person name="Cutler M.B."/>
            <person name="Kelly L."/>
            <person name="Polz M.F."/>
        </authorList>
    </citation>
    <scope>NUCLEOTIDE SEQUENCE</scope>
    <source>
        <strain evidence="3">10N.222.48.A2</strain>
    </source>
</reference>
<feature type="chain" id="PRO_5023986098" evidence="2">
    <location>
        <begin position="22"/>
        <end position="397"/>
    </location>
</feature>
<dbReference type="AlphaFoldDB" id="A0A2N7NLK0"/>
<dbReference type="InterPro" id="IPR007049">
    <property type="entry name" value="Carb-sel_porin_OprB"/>
</dbReference>
<dbReference type="InterPro" id="IPR052932">
    <property type="entry name" value="OprB_Porin"/>
</dbReference>
<evidence type="ECO:0000313" key="5">
    <source>
        <dbReference type="Proteomes" id="UP000235579"/>
    </source>
</evidence>
<name>A0A2N7NLK0_9VIBR</name>
<reference evidence="4 6" key="4">
    <citation type="submission" date="2019-04" db="EMBL/GenBank/DDBJ databases">
        <title>A reverse ecology approach based on a biological definition of microbial populations.</title>
        <authorList>
            <person name="Arevalo P."/>
            <person name="Vaninsberghe D."/>
            <person name="Elsherbini J."/>
            <person name="Gore J."/>
            <person name="Polz M."/>
        </authorList>
    </citation>
    <scope>NUCLEOTIDE SEQUENCE [LARGE SCALE GENOMIC DNA]</scope>
    <source>
        <strain evidence="4 6">10N.222.45.A8</strain>
    </source>
</reference>
<dbReference type="EMBL" id="SYVV01000001">
    <property type="protein sequence ID" value="TKG37770.1"/>
    <property type="molecule type" value="Genomic_DNA"/>
</dbReference>
<comment type="similarity">
    <text evidence="1 2">Belongs to the OprB family.</text>
</comment>
<accession>A0A2N7NLK0</accession>
<organism evidence="3 5">
    <name type="scientific">Vibrio tasmaniensis</name>
    <dbReference type="NCBI Taxonomy" id="212663"/>
    <lineage>
        <taxon>Bacteria</taxon>
        <taxon>Pseudomonadati</taxon>
        <taxon>Pseudomonadota</taxon>
        <taxon>Gammaproteobacteria</taxon>
        <taxon>Vibrionales</taxon>
        <taxon>Vibrionaceae</taxon>
        <taxon>Vibrio</taxon>
    </lineage>
</organism>
<gene>
    <name evidence="3" type="ORF">BCS92_08260</name>
    <name evidence="4" type="ORF">FC057_00595</name>
</gene>
<evidence type="ECO:0000256" key="1">
    <source>
        <dbReference type="ARBA" id="ARBA00008769"/>
    </source>
</evidence>
<dbReference type="PANTHER" id="PTHR37944">
    <property type="entry name" value="PORIN B"/>
    <property type="match status" value="1"/>
</dbReference>
<comment type="caution">
    <text evidence="3">The sequence shown here is derived from an EMBL/GenBank/DDBJ whole genome shotgun (WGS) entry which is preliminary data.</text>
</comment>
<dbReference type="GO" id="GO:0008643">
    <property type="term" value="P:carbohydrate transport"/>
    <property type="evidence" value="ECO:0007669"/>
    <property type="project" value="InterPro"/>
</dbReference>
<keyword evidence="2" id="KW-0732">Signal</keyword>
<dbReference type="GO" id="GO:0016020">
    <property type="term" value="C:membrane"/>
    <property type="evidence" value="ECO:0007669"/>
    <property type="project" value="InterPro"/>
</dbReference>
<dbReference type="PANTHER" id="PTHR37944:SF1">
    <property type="entry name" value="PORIN B"/>
    <property type="match status" value="1"/>
</dbReference>
<dbReference type="InterPro" id="IPR038673">
    <property type="entry name" value="OprB_sf"/>
</dbReference>
<sequence>MKFLSLPFCLTPLFLSSLANASQPYSDTLTGDWGGDRSHIKDNGLSLDAEYTNVYQSAVSGSPSNSNEFTHRFDLFAALDTENAGLWNNGTFRTQLIYLNGDANDFGFSSLSVPNSAHYADSSSPFFSSLYYTHKFDDNTNLLFGKIDAFELLRNAPFYGGATRHGFMNIAFSAPPSGVTPPSFIGGILNHTIGDTRITAMIYDPRDRYADNLGFNDWFDDGVNFSLGATHSFKLFDRSSTFGMSGTYSTEEGVDYSSLGETAKYKYNIRAQATHNIYENNDDTIAVYLRAAAADGNPNIIDGTFVGGLGGNAFFFDRPQDQWGAGYYYYNLSNALQNSISDLPLGAELKDEQGFEIYYAFQATPWLTFTADAQYVTPAVSTQSKVALFGLRTNIVF</sequence>
<evidence type="ECO:0000313" key="4">
    <source>
        <dbReference type="EMBL" id="TKG37770.1"/>
    </source>
</evidence>
<dbReference type="Pfam" id="PF04966">
    <property type="entry name" value="OprB"/>
    <property type="match status" value="1"/>
</dbReference>
<proteinExistence type="inferred from homology"/>